<proteinExistence type="predicted"/>
<protein>
    <recommendedName>
        <fullName evidence="3">ELYS beta-propeller domain-containing protein</fullName>
    </recommendedName>
</protein>
<dbReference type="InterPro" id="IPR029251">
    <property type="entry name" value="Faap100"/>
</dbReference>
<dbReference type="SUPFAM" id="SSF101908">
    <property type="entry name" value="Putative isomerase YbhE"/>
    <property type="match status" value="1"/>
</dbReference>
<evidence type="ECO:0008006" key="3">
    <source>
        <dbReference type="Google" id="ProtNLM"/>
    </source>
</evidence>
<keyword evidence="2" id="KW-1185">Reference proteome</keyword>
<reference evidence="2" key="1">
    <citation type="journal article" date="2017" name="Nat. Commun.">
        <title>The North American bullfrog draft genome provides insight into hormonal regulation of long noncoding RNA.</title>
        <authorList>
            <person name="Hammond S.A."/>
            <person name="Warren R.L."/>
            <person name="Vandervalk B.P."/>
            <person name="Kucuk E."/>
            <person name="Khan H."/>
            <person name="Gibb E.A."/>
            <person name="Pandoh P."/>
            <person name="Kirk H."/>
            <person name="Zhao Y."/>
            <person name="Jones M."/>
            <person name="Mungall A.J."/>
            <person name="Coope R."/>
            <person name="Pleasance S."/>
            <person name="Moore R.A."/>
            <person name="Holt R.A."/>
            <person name="Round J.M."/>
            <person name="Ohora S."/>
            <person name="Walle B.V."/>
            <person name="Veldhoen N."/>
            <person name="Helbing C.C."/>
            <person name="Birol I."/>
        </authorList>
    </citation>
    <scope>NUCLEOTIDE SEQUENCE [LARGE SCALE GENOMIC DNA]</scope>
</reference>
<dbReference type="PANTHER" id="PTHR14890">
    <property type="entry name" value="FANCONI ANEMIA CORE COMPLEX-ASSOCIATED PROTEIN 100"/>
    <property type="match status" value="1"/>
</dbReference>
<dbReference type="GO" id="GO:0043240">
    <property type="term" value="C:Fanconi anaemia nuclear complex"/>
    <property type="evidence" value="ECO:0007669"/>
    <property type="project" value="InterPro"/>
</dbReference>
<dbReference type="Pfam" id="PF15146">
    <property type="entry name" value="FANCAA"/>
    <property type="match status" value="1"/>
</dbReference>
<evidence type="ECO:0000313" key="1">
    <source>
        <dbReference type="EMBL" id="PIO14957.1"/>
    </source>
</evidence>
<sequence>MEQLVQLQCPAGGVPGGKGRIVPWGSDLYVCGGSEFLHVFSLERRAITAVYLFPSKISHMEIDRGNNQLYALCAPCGVFLLEWDETGRLLQEPDCTSQRGGATVHHIGPGFCCLREGSASSFTLAGDALVLAVQLSEEWKVRVFPRKSLGYGEPNPSPTREVTLSGKAVTPNPPPQPVLCCVSLWKEDKVNGLPSTFLLGARLFTRLFGVDLAMLDSPVILCGFPDGRVAYFPLKSPGSPLCLAVLHWLLSMDMVKEQSLAEVQGVTPDGKDFSLQVQEISVLDVAAAGIVPAIEIQILSSHLHVVAALHLAVISHF</sequence>
<accession>A0A2G9QHB5</accession>
<feature type="non-terminal residue" evidence="1">
    <location>
        <position position="317"/>
    </location>
</feature>
<evidence type="ECO:0000313" key="2">
    <source>
        <dbReference type="Proteomes" id="UP000228934"/>
    </source>
</evidence>
<name>A0A2G9QHB5_AQUCT</name>
<dbReference type="OrthoDB" id="6495021at2759"/>
<dbReference type="EMBL" id="KZ000915">
    <property type="protein sequence ID" value="PIO14957.1"/>
    <property type="molecule type" value="Genomic_DNA"/>
</dbReference>
<gene>
    <name evidence="1" type="ORF">AB205_0082000</name>
</gene>
<organism evidence="1 2">
    <name type="scientific">Aquarana catesbeiana</name>
    <name type="common">American bullfrog</name>
    <name type="synonym">Rana catesbeiana</name>
    <dbReference type="NCBI Taxonomy" id="8400"/>
    <lineage>
        <taxon>Eukaryota</taxon>
        <taxon>Metazoa</taxon>
        <taxon>Chordata</taxon>
        <taxon>Craniata</taxon>
        <taxon>Vertebrata</taxon>
        <taxon>Euteleostomi</taxon>
        <taxon>Amphibia</taxon>
        <taxon>Batrachia</taxon>
        <taxon>Anura</taxon>
        <taxon>Neobatrachia</taxon>
        <taxon>Ranoidea</taxon>
        <taxon>Ranidae</taxon>
        <taxon>Aquarana</taxon>
    </lineage>
</organism>
<dbReference type="PANTHER" id="PTHR14890:SF1">
    <property type="entry name" value="FANCONI ANEMIA CORE COMPLEX-ASSOCIATED PROTEIN 100"/>
    <property type="match status" value="1"/>
</dbReference>
<dbReference type="GO" id="GO:0005654">
    <property type="term" value="C:nucleoplasm"/>
    <property type="evidence" value="ECO:0007669"/>
    <property type="project" value="TreeGrafter"/>
</dbReference>
<dbReference type="Proteomes" id="UP000228934">
    <property type="component" value="Unassembled WGS sequence"/>
</dbReference>
<dbReference type="GO" id="GO:0036297">
    <property type="term" value="P:interstrand cross-link repair"/>
    <property type="evidence" value="ECO:0007669"/>
    <property type="project" value="InterPro"/>
</dbReference>
<dbReference type="AlphaFoldDB" id="A0A2G9QHB5"/>